<name>A0A7Y4K094_9BACT</name>
<protein>
    <submittedName>
        <fullName evidence="2">Uncharacterized protein</fullName>
    </submittedName>
</protein>
<feature type="region of interest" description="Disordered" evidence="1">
    <location>
        <begin position="120"/>
        <end position="141"/>
    </location>
</feature>
<dbReference type="Proteomes" id="UP000528460">
    <property type="component" value="Unassembled WGS sequence"/>
</dbReference>
<proteinExistence type="predicted"/>
<evidence type="ECO:0000256" key="1">
    <source>
        <dbReference type="SAM" id="MobiDB-lite"/>
    </source>
</evidence>
<sequence>MPGLKLRPSPWLLFVVASSAMGGAWLHHCYRDSDWERREAEYQRQLSGHLTAHEQEIEALNTRLGMAHSQLVTQADLDGKYRELLTSRDAAFEKFSKEHALRLKSLSTALFDLQEKVQGGTESAHVESSAPAQPGHGAAPAGQPVIAYEYVDKDGRFQLSDPNIWSEGDEVLQIKQLFRVRGTVLRQEDGSLMSERIQLQEVSREEQGKYRELAVAQLVDATFTYANPPGDAPPPGQGVSYMATLGTSFRSAGMLRVGAAARLLRLGPAGLAGGLTSDLKSLEGSGADAFITYTPTLGGRELGLMLGGGVHLPVGGKTRVRPNLTLNFVVY</sequence>
<evidence type="ECO:0000313" key="3">
    <source>
        <dbReference type="Proteomes" id="UP000528460"/>
    </source>
</evidence>
<dbReference type="RefSeq" id="WP_171421610.1">
    <property type="nucleotide sequence ID" value="NZ_JABFJW010000485.1"/>
</dbReference>
<feature type="compositionally biased region" description="Low complexity" evidence="1">
    <location>
        <begin position="130"/>
        <end position="141"/>
    </location>
</feature>
<evidence type="ECO:0000313" key="2">
    <source>
        <dbReference type="EMBL" id="NOK14521.1"/>
    </source>
</evidence>
<gene>
    <name evidence="2" type="ORF">HNS30_36410</name>
</gene>
<dbReference type="EMBL" id="JABFJW010000485">
    <property type="protein sequence ID" value="NOK14521.1"/>
    <property type="molecule type" value="Genomic_DNA"/>
</dbReference>
<reference evidence="2 3" key="1">
    <citation type="submission" date="2020-05" db="EMBL/GenBank/DDBJ databases">
        <authorList>
            <person name="Whitworth D."/>
        </authorList>
    </citation>
    <scope>NUCLEOTIDE SEQUENCE [LARGE SCALE GENOMIC DNA]</scope>
    <source>
        <strain evidence="2 3">CA046A</strain>
    </source>
</reference>
<dbReference type="AlphaFoldDB" id="A0A7Y4K094"/>
<comment type="caution">
    <text evidence="2">The sequence shown here is derived from an EMBL/GenBank/DDBJ whole genome shotgun (WGS) entry which is preliminary data.</text>
</comment>
<organism evidence="2 3">
    <name type="scientific">Corallococcus exercitus</name>
    <dbReference type="NCBI Taxonomy" id="2316736"/>
    <lineage>
        <taxon>Bacteria</taxon>
        <taxon>Pseudomonadati</taxon>
        <taxon>Myxococcota</taxon>
        <taxon>Myxococcia</taxon>
        <taxon>Myxococcales</taxon>
        <taxon>Cystobacterineae</taxon>
        <taxon>Myxococcaceae</taxon>
        <taxon>Corallococcus</taxon>
    </lineage>
</organism>
<accession>A0A7Y4K094</accession>